<keyword evidence="4" id="KW-0472">Membrane</keyword>
<sequence length="193" mass="21841">IISCLLGVIEAVAVLAGSDLCPPSVRHWLIILLVHSHQPPSQAITQVGMLSPAFLFGTCLTIAGAMLRRHCYNVLGRFFTFELSIRDDHKLVTSGPYSIVRHPSYSACLLMQTGQMLFWLDRNSWLVTCSGLLPADEYAMTRVLWAARAFMLSVGYVWILRVNHEDAMLEKSFGKEWREWAKKVPYRLIPGVY</sequence>
<evidence type="ECO:0000256" key="2">
    <source>
        <dbReference type="ARBA" id="ARBA00022692"/>
    </source>
</evidence>
<dbReference type="GO" id="GO:0004671">
    <property type="term" value="F:protein C-terminal S-isoprenylcysteine carboxyl O-methyltransferase activity"/>
    <property type="evidence" value="ECO:0007669"/>
    <property type="project" value="UniProtKB-EC"/>
</dbReference>
<comment type="similarity">
    <text evidence="5">Belongs to the class VI-like SAM-binding methyltransferase superfamily. Isoprenylcysteine carboxyl methyltransferase family.</text>
</comment>
<comment type="catalytic activity">
    <reaction evidence="5">
        <text>[protein]-C-terminal S-[(2E,6E)-farnesyl]-L-cysteine + S-adenosyl-L-methionine = [protein]-C-terminal S-[(2E,6E)-farnesyl]-L-cysteine methyl ester + S-adenosyl-L-homocysteine</text>
        <dbReference type="Rhea" id="RHEA:21672"/>
        <dbReference type="Rhea" id="RHEA-COMP:12125"/>
        <dbReference type="Rhea" id="RHEA-COMP:12126"/>
        <dbReference type="ChEBI" id="CHEBI:57856"/>
        <dbReference type="ChEBI" id="CHEBI:59789"/>
        <dbReference type="ChEBI" id="CHEBI:90510"/>
        <dbReference type="ChEBI" id="CHEBI:90511"/>
        <dbReference type="EC" id="2.1.1.100"/>
    </reaction>
</comment>
<dbReference type="Proteomes" id="UP000054217">
    <property type="component" value="Unassembled WGS sequence"/>
</dbReference>
<gene>
    <name evidence="6" type="ORF">M404DRAFT_1009426</name>
</gene>
<keyword evidence="5" id="KW-0256">Endoplasmic reticulum</keyword>
<dbReference type="HOGENOM" id="CLU_065200_6_2_1"/>
<dbReference type="STRING" id="870435.A0A0C3NAU6"/>
<dbReference type="PANTHER" id="PTHR12714">
    <property type="entry name" value="PROTEIN-S ISOPRENYLCYSTEINE O-METHYLTRANSFERASE"/>
    <property type="match status" value="1"/>
</dbReference>
<dbReference type="GO" id="GO:0032259">
    <property type="term" value="P:methylation"/>
    <property type="evidence" value="ECO:0007669"/>
    <property type="project" value="UniProtKB-KW"/>
</dbReference>
<evidence type="ECO:0000256" key="3">
    <source>
        <dbReference type="ARBA" id="ARBA00022989"/>
    </source>
</evidence>
<dbReference type="PANTHER" id="PTHR12714:SF9">
    <property type="entry name" value="PROTEIN-S-ISOPRENYLCYSTEINE O-METHYLTRANSFERASE"/>
    <property type="match status" value="1"/>
</dbReference>
<reference evidence="7" key="2">
    <citation type="submission" date="2015-01" db="EMBL/GenBank/DDBJ databases">
        <title>Evolutionary Origins and Diversification of the Mycorrhizal Mutualists.</title>
        <authorList>
            <consortium name="DOE Joint Genome Institute"/>
            <consortium name="Mycorrhizal Genomics Consortium"/>
            <person name="Kohler A."/>
            <person name="Kuo A."/>
            <person name="Nagy L.G."/>
            <person name="Floudas D."/>
            <person name="Copeland A."/>
            <person name="Barry K.W."/>
            <person name="Cichocki N."/>
            <person name="Veneault-Fourrey C."/>
            <person name="LaButti K."/>
            <person name="Lindquist E.A."/>
            <person name="Lipzen A."/>
            <person name="Lundell T."/>
            <person name="Morin E."/>
            <person name="Murat C."/>
            <person name="Riley R."/>
            <person name="Ohm R."/>
            <person name="Sun H."/>
            <person name="Tunlid A."/>
            <person name="Henrissat B."/>
            <person name="Grigoriev I.V."/>
            <person name="Hibbett D.S."/>
            <person name="Martin F."/>
        </authorList>
    </citation>
    <scope>NUCLEOTIDE SEQUENCE [LARGE SCALE GENOMIC DNA]</scope>
    <source>
        <strain evidence="7">Marx 270</strain>
    </source>
</reference>
<evidence type="ECO:0000313" key="7">
    <source>
        <dbReference type="Proteomes" id="UP000054217"/>
    </source>
</evidence>
<keyword evidence="2" id="KW-0812">Transmembrane</keyword>
<feature type="non-terminal residue" evidence="6">
    <location>
        <position position="1"/>
    </location>
</feature>
<proteinExistence type="inferred from homology"/>
<dbReference type="Gene3D" id="1.20.120.1630">
    <property type="match status" value="1"/>
</dbReference>
<protein>
    <recommendedName>
        <fullName evidence="5">Protein-S-isoprenylcysteine O-methyltransferase</fullName>
        <ecNumber evidence="5">2.1.1.100</ecNumber>
    </recommendedName>
</protein>
<name>A0A0C3NAU6_PISTI</name>
<reference evidence="6 7" key="1">
    <citation type="submission" date="2014-04" db="EMBL/GenBank/DDBJ databases">
        <authorList>
            <consortium name="DOE Joint Genome Institute"/>
            <person name="Kuo A."/>
            <person name="Kohler A."/>
            <person name="Costa M.D."/>
            <person name="Nagy L.G."/>
            <person name="Floudas D."/>
            <person name="Copeland A."/>
            <person name="Barry K.W."/>
            <person name="Cichocki N."/>
            <person name="Veneault-Fourrey C."/>
            <person name="LaButti K."/>
            <person name="Lindquist E.A."/>
            <person name="Lipzen A."/>
            <person name="Lundell T."/>
            <person name="Morin E."/>
            <person name="Murat C."/>
            <person name="Sun H."/>
            <person name="Tunlid A."/>
            <person name="Henrissat B."/>
            <person name="Grigoriev I.V."/>
            <person name="Hibbett D.S."/>
            <person name="Martin F."/>
            <person name="Nordberg H.P."/>
            <person name="Cantor M.N."/>
            <person name="Hua S.X."/>
        </authorList>
    </citation>
    <scope>NUCLEOTIDE SEQUENCE [LARGE SCALE GENOMIC DNA]</scope>
    <source>
        <strain evidence="6 7">Marx 270</strain>
    </source>
</reference>
<evidence type="ECO:0000313" key="6">
    <source>
        <dbReference type="EMBL" id="KIN92688.1"/>
    </source>
</evidence>
<evidence type="ECO:0000256" key="5">
    <source>
        <dbReference type="RuleBase" id="RU362022"/>
    </source>
</evidence>
<dbReference type="Pfam" id="PF04140">
    <property type="entry name" value="ICMT"/>
    <property type="match status" value="1"/>
</dbReference>
<accession>A0A0C3NAU6</accession>
<keyword evidence="5" id="KW-0489">Methyltransferase</keyword>
<keyword evidence="5" id="KW-0949">S-adenosyl-L-methionine</keyword>
<evidence type="ECO:0000256" key="1">
    <source>
        <dbReference type="ARBA" id="ARBA00004141"/>
    </source>
</evidence>
<keyword evidence="7" id="KW-1185">Reference proteome</keyword>
<evidence type="ECO:0000256" key="4">
    <source>
        <dbReference type="ARBA" id="ARBA00023136"/>
    </source>
</evidence>
<dbReference type="InterPro" id="IPR007269">
    <property type="entry name" value="ICMT_MeTrfase"/>
</dbReference>
<organism evidence="6 7">
    <name type="scientific">Pisolithus tinctorius Marx 270</name>
    <dbReference type="NCBI Taxonomy" id="870435"/>
    <lineage>
        <taxon>Eukaryota</taxon>
        <taxon>Fungi</taxon>
        <taxon>Dikarya</taxon>
        <taxon>Basidiomycota</taxon>
        <taxon>Agaricomycotina</taxon>
        <taxon>Agaricomycetes</taxon>
        <taxon>Agaricomycetidae</taxon>
        <taxon>Boletales</taxon>
        <taxon>Sclerodermatineae</taxon>
        <taxon>Pisolithaceae</taxon>
        <taxon>Pisolithus</taxon>
    </lineage>
</organism>
<dbReference type="EMBL" id="KN832480">
    <property type="protein sequence ID" value="KIN92688.1"/>
    <property type="molecule type" value="Genomic_DNA"/>
</dbReference>
<dbReference type="OrthoDB" id="422086at2759"/>
<keyword evidence="3" id="KW-1133">Transmembrane helix</keyword>
<dbReference type="AlphaFoldDB" id="A0A0C3NAU6"/>
<dbReference type="GO" id="GO:0005789">
    <property type="term" value="C:endoplasmic reticulum membrane"/>
    <property type="evidence" value="ECO:0007669"/>
    <property type="project" value="UniProtKB-SubCell"/>
</dbReference>
<comment type="subcellular location">
    <subcellularLocation>
        <location evidence="5">Endoplasmic reticulum membrane</location>
        <topology evidence="5">Multi-pass membrane protein</topology>
    </subcellularLocation>
    <subcellularLocation>
        <location evidence="1">Membrane</location>
        <topology evidence="1">Multi-pass membrane protein</topology>
    </subcellularLocation>
</comment>
<dbReference type="EC" id="2.1.1.100" evidence="5"/>
<keyword evidence="5" id="KW-0808">Transferase</keyword>
<dbReference type="InParanoid" id="A0A0C3NAU6"/>